<accession>A0ABU2XCK0</accession>
<protein>
    <submittedName>
        <fullName evidence="2">Helix-turn-helix transcriptional regulator</fullName>
    </submittedName>
</protein>
<feature type="domain" description="HTH cro/C1-type" evidence="1">
    <location>
        <begin position="17"/>
        <end position="75"/>
    </location>
</feature>
<dbReference type="Pfam" id="PF13560">
    <property type="entry name" value="HTH_31"/>
    <property type="match status" value="1"/>
</dbReference>
<dbReference type="EMBL" id="JAVRFD010000004">
    <property type="protein sequence ID" value="MDT0543194.1"/>
    <property type="molecule type" value="Genomic_DNA"/>
</dbReference>
<evidence type="ECO:0000313" key="2">
    <source>
        <dbReference type="EMBL" id="MDT0543194.1"/>
    </source>
</evidence>
<organism evidence="2 3">
    <name type="scientific">Streptomyces lonegramiae</name>
    <dbReference type="NCBI Taxonomy" id="3075524"/>
    <lineage>
        <taxon>Bacteria</taxon>
        <taxon>Bacillati</taxon>
        <taxon>Actinomycetota</taxon>
        <taxon>Actinomycetes</taxon>
        <taxon>Kitasatosporales</taxon>
        <taxon>Streptomycetaceae</taxon>
        <taxon>Streptomyces</taxon>
    </lineage>
</organism>
<reference evidence="2" key="1">
    <citation type="submission" date="2024-05" db="EMBL/GenBank/DDBJ databases">
        <title>30 novel species of actinomycetes from the DSMZ collection.</title>
        <authorList>
            <person name="Nouioui I."/>
        </authorList>
    </citation>
    <scope>NUCLEOTIDE SEQUENCE</scope>
    <source>
        <strain evidence="2">DSM 41529</strain>
    </source>
</reference>
<dbReference type="CDD" id="cd00093">
    <property type="entry name" value="HTH_XRE"/>
    <property type="match status" value="1"/>
</dbReference>
<dbReference type="SUPFAM" id="SSF47413">
    <property type="entry name" value="lambda repressor-like DNA-binding domains"/>
    <property type="match status" value="1"/>
</dbReference>
<comment type="caution">
    <text evidence="2">The sequence shown here is derived from an EMBL/GenBank/DDBJ whole genome shotgun (WGS) entry which is preliminary data.</text>
</comment>
<dbReference type="Pfam" id="PF19054">
    <property type="entry name" value="DUF5753"/>
    <property type="match status" value="1"/>
</dbReference>
<evidence type="ECO:0000259" key="1">
    <source>
        <dbReference type="PROSITE" id="PS50943"/>
    </source>
</evidence>
<dbReference type="SMART" id="SM00530">
    <property type="entry name" value="HTH_XRE"/>
    <property type="match status" value="1"/>
</dbReference>
<dbReference type="Proteomes" id="UP001180754">
    <property type="component" value="Unassembled WGS sequence"/>
</dbReference>
<dbReference type="InterPro" id="IPR043917">
    <property type="entry name" value="DUF5753"/>
</dbReference>
<evidence type="ECO:0000313" key="3">
    <source>
        <dbReference type="Proteomes" id="UP001180754"/>
    </source>
</evidence>
<gene>
    <name evidence="2" type="ORF">RND15_10740</name>
</gene>
<name>A0ABU2XCK0_9ACTN</name>
<dbReference type="RefSeq" id="WP_311723564.1">
    <property type="nucleotide sequence ID" value="NZ_JAVRFD010000004.1"/>
</dbReference>
<proteinExistence type="predicted"/>
<dbReference type="PROSITE" id="PS50943">
    <property type="entry name" value="HTH_CROC1"/>
    <property type="match status" value="1"/>
</dbReference>
<dbReference type="InterPro" id="IPR010982">
    <property type="entry name" value="Lambda_DNA-bd_dom_sf"/>
</dbReference>
<dbReference type="InterPro" id="IPR001387">
    <property type="entry name" value="Cro/C1-type_HTH"/>
</dbReference>
<dbReference type="Gene3D" id="1.10.260.40">
    <property type="entry name" value="lambda repressor-like DNA-binding domains"/>
    <property type="match status" value="1"/>
</dbReference>
<keyword evidence="3" id="KW-1185">Reference proteome</keyword>
<sequence length="282" mass="31551">MPRNQTTARQRRLGCELRKMREAAGLTARFAAELIGTTPIQMSQVEAGKAGVSEARLRSTASHYACFDDTLIDELVNMAGERGRGWWEEYRGSLAHGALDLAELEHHAAYMRTLQAAHIPGLLQTEDYIRALMAYAVPARPQEQLDAMVSFRLRRREVLDREQAPTFEAIIHESALRTRVADHKVARDQLSFILEQSERPNTTVRVIPFDVDGFGGAGSSMLYVGGPVPKLDTAQIDALHGSFWMDAESQLARYRTLLDKAVASCLSIDDSRDFIHQLAQER</sequence>